<dbReference type="Pfam" id="PF17517">
    <property type="entry name" value="IgGFc_binding"/>
    <property type="match status" value="1"/>
</dbReference>
<dbReference type="Pfam" id="PF02369">
    <property type="entry name" value="Big_1"/>
    <property type="match status" value="1"/>
</dbReference>
<dbReference type="InterPro" id="IPR008964">
    <property type="entry name" value="Invasin/intimin_cell_adhesion"/>
</dbReference>
<dbReference type="PANTHER" id="PTHR46534:SF2">
    <property type="entry name" value="VWFD DOMAIN-CONTAINING PROTEIN"/>
    <property type="match status" value="1"/>
</dbReference>
<dbReference type="PANTHER" id="PTHR46534">
    <property type="entry name" value="IGGFC_BINDING DOMAIN-CONTAINING PROTEIN"/>
    <property type="match status" value="1"/>
</dbReference>
<dbReference type="PROSITE" id="PS51127">
    <property type="entry name" value="BIG1"/>
    <property type="match status" value="1"/>
</dbReference>
<evidence type="ECO:0000259" key="2">
    <source>
        <dbReference type="PROSITE" id="PS51127"/>
    </source>
</evidence>
<dbReference type="InterPro" id="IPR013783">
    <property type="entry name" value="Ig-like_fold"/>
</dbReference>
<protein>
    <submittedName>
        <fullName evidence="3">Ig-like domain-containing protein</fullName>
    </submittedName>
</protein>
<dbReference type="InterPro" id="IPR003344">
    <property type="entry name" value="Big_1_dom"/>
</dbReference>
<dbReference type="SMART" id="SM00634">
    <property type="entry name" value="BID_1"/>
    <property type="match status" value="1"/>
</dbReference>
<dbReference type="InterPro" id="IPR026444">
    <property type="entry name" value="Secre_tail"/>
</dbReference>
<dbReference type="Proteomes" id="UP000664144">
    <property type="component" value="Unassembled WGS sequence"/>
</dbReference>
<dbReference type="InterPro" id="IPR035234">
    <property type="entry name" value="IgGFc-bd_N"/>
</dbReference>
<accession>A0A939EUN4</accession>
<proteinExistence type="inferred from homology"/>
<dbReference type="SUPFAM" id="SSF49373">
    <property type="entry name" value="Invasin/intimin cell-adhesion fragments"/>
    <property type="match status" value="1"/>
</dbReference>
<reference evidence="3" key="1">
    <citation type="submission" date="2021-03" db="EMBL/GenBank/DDBJ databases">
        <authorList>
            <person name="Kim M.K."/>
        </authorList>
    </citation>
    <scope>NUCLEOTIDE SEQUENCE</scope>
    <source>
        <strain evidence="3">BT186</strain>
    </source>
</reference>
<dbReference type="RefSeq" id="WP_206980561.1">
    <property type="nucleotide sequence ID" value="NZ_JAFLQZ010000002.1"/>
</dbReference>
<gene>
    <name evidence="3" type="ORF">J0X19_02470</name>
</gene>
<name>A0A939EUN4_9BACT</name>
<evidence type="ECO:0000256" key="1">
    <source>
        <dbReference type="ARBA" id="ARBA00010116"/>
    </source>
</evidence>
<dbReference type="Gene3D" id="2.60.40.10">
    <property type="entry name" value="Immunoglobulins"/>
    <property type="match status" value="4"/>
</dbReference>
<dbReference type="NCBIfam" id="TIGR04183">
    <property type="entry name" value="Por_Secre_tail"/>
    <property type="match status" value="1"/>
</dbReference>
<feature type="domain" description="Big-1" evidence="2">
    <location>
        <begin position="458"/>
        <end position="549"/>
    </location>
</feature>
<organism evidence="3 4">
    <name type="scientific">Hymenobacter telluris</name>
    <dbReference type="NCBI Taxonomy" id="2816474"/>
    <lineage>
        <taxon>Bacteria</taxon>
        <taxon>Pseudomonadati</taxon>
        <taxon>Bacteroidota</taxon>
        <taxon>Cytophagia</taxon>
        <taxon>Cytophagales</taxon>
        <taxon>Hymenobacteraceae</taxon>
        <taxon>Hymenobacter</taxon>
    </lineage>
</organism>
<evidence type="ECO:0000313" key="3">
    <source>
        <dbReference type="EMBL" id="MBO0356797.1"/>
    </source>
</evidence>
<sequence length="902" mass="92749">MKNVDPSDLRLLTADGPLSVPDYTRTARAWKAKLVLFLCLLLCSMSTRSFAAADSKGTDFWLTFPGNYVSGSTLTLFIAGDVATTGNVSIPGLSFSSNFSVTPGAVTSIIIPAGAELFASSTVGNNGIHVTSAQEVTIYGLNRQQFTTDAYLALPTDVLGTQYINLAYSNTSGLDGTQLAVVGTVNGTVVTITPSVAADSHPAGVPYNVTLNQGQTYLLRSTALSNTVDLSGSIISSTAPIAVFGGHKCANVPHNHSACDHLVEQLPPTTAWGKQFVSVPLKTRLNGDTFRFLASTNNTQVRVNGTLVATLNRGQFHERVIAGSAQIVATEPILVAQYSNGSSFDGVTSDPFMMLIPPFEQFLGSYTVTTPATGFSGNYINVVAPAAAVGTVRLDGVVIPASSFSAIGSSGFSGAQLTVSLGTHQVTGGIYPIGAFVYGFDSYDSYGYPGGQSFAPVATVTSLALTPATGNAQTGSQYCVSATVRDQFNNPVVGVRVDFAVSGANSTSGFANTDANGVAPFCYIGTNAGTDNIVASLGALSRTVQVTWTSTCALQLTTAVTNAGCGALGAINLSVAGGTGPYTYAWTGPGGFTATTEDISGLAAGTYSVTVTDNTTQCTATTSATVTSTGTDTTPPVLRAAGFITALESNGTRTIEAADVDWGSTDACSGIATMTISPSTFTCANVGPNQVTLTVTDNAGNSASETVTVILLDNSAPVLRVAGFQTQLQNGTRTIFPVDIDYGSFDNCGTLASTTISPSTFTCANVGPNQVTFTATDNSGNVSTQTVTVIILADGTCPPPAVRPADSNTSVAAGSVQELQVYPNPAGAQATLSFAAERTEAAQVLVYNQLGRVVATLYQGPVQAGQRYSFTLKSQDLPAGLYSCQVRTAGAAAKTTRLLIVK</sequence>
<dbReference type="Pfam" id="PF18962">
    <property type="entry name" value="Por_Secre_tail"/>
    <property type="match status" value="1"/>
</dbReference>
<comment type="similarity">
    <text evidence="1">Belongs to the intimin/invasin family.</text>
</comment>
<evidence type="ECO:0000313" key="4">
    <source>
        <dbReference type="Proteomes" id="UP000664144"/>
    </source>
</evidence>
<comment type="caution">
    <text evidence="3">The sequence shown here is derived from an EMBL/GenBank/DDBJ whole genome shotgun (WGS) entry which is preliminary data.</text>
</comment>
<dbReference type="AlphaFoldDB" id="A0A939EUN4"/>
<dbReference type="EMBL" id="JAFLQZ010000002">
    <property type="protein sequence ID" value="MBO0356797.1"/>
    <property type="molecule type" value="Genomic_DNA"/>
</dbReference>
<keyword evidence="4" id="KW-1185">Reference proteome</keyword>